<feature type="non-terminal residue" evidence="2">
    <location>
        <position position="1"/>
    </location>
</feature>
<evidence type="ECO:0000256" key="1">
    <source>
        <dbReference type="SAM" id="MobiDB-lite"/>
    </source>
</evidence>
<dbReference type="AlphaFoldDB" id="A0A4Q2D284"/>
<feature type="compositionally biased region" description="Low complexity" evidence="1">
    <location>
        <begin position="1"/>
        <end position="10"/>
    </location>
</feature>
<evidence type="ECO:0000313" key="2">
    <source>
        <dbReference type="EMBL" id="RXW12421.1"/>
    </source>
</evidence>
<proteinExistence type="predicted"/>
<evidence type="ECO:0000313" key="3">
    <source>
        <dbReference type="Proteomes" id="UP000290288"/>
    </source>
</evidence>
<dbReference type="Proteomes" id="UP000290288">
    <property type="component" value="Unassembled WGS sequence"/>
</dbReference>
<name>A0A4Q2D284_9AGAR</name>
<protein>
    <submittedName>
        <fullName evidence="2">Uncharacterized protein</fullName>
    </submittedName>
</protein>
<dbReference type="EMBL" id="SDEE01001250">
    <property type="protein sequence ID" value="RXW12421.1"/>
    <property type="molecule type" value="Genomic_DNA"/>
</dbReference>
<feature type="region of interest" description="Disordered" evidence="1">
    <location>
        <begin position="1"/>
        <end position="106"/>
    </location>
</feature>
<organism evidence="2 3">
    <name type="scientific">Candolleomyces aberdarensis</name>
    <dbReference type="NCBI Taxonomy" id="2316362"/>
    <lineage>
        <taxon>Eukaryota</taxon>
        <taxon>Fungi</taxon>
        <taxon>Dikarya</taxon>
        <taxon>Basidiomycota</taxon>
        <taxon>Agaricomycotina</taxon>
        <taxon>Agaricomycetes</taxon>
        <taxon>Agaricomycetidae</taxon>
        <taxon>Agaricales</taxon>
        <taxon>Agaricineae</taxon>
        <taxon>Psathyrellaceae</taxon>
        <taxon>Candolleomyces</taxon>
    </lineage>
</organism>
<keyword evidence="3" id="KW-1185">Reference proteome</keyword>
<reference evidence="2 3" key="1">
    <citation type="submission" date="2019-01" db="EMBL/GenBank/DDBJ databases">
        <title>Draft genome sequence of Psathyrella aberdarensis IHI B618.</title>
        <authorList>
            <person name="Buettner E."/>
            <person name="Kellner H."/>
        </authorList>
    </citation>
    <scope>NUCLEOTIDE SEQUENCE [LARGE SCALE GENOMIC DNA]</scope>
    <source>
        <strain evidence="2 3">IHI B618</strain>
    </source>
</reference>
<gene>
    <name evidence="2" type="ORF">EST38_g13433</name>
</gene>
<sequence length="167" mass="17900">EEAAAQACEEAAARAREEAAAQSREEAAAQSREDAEETANGKEGSPSQGGFLSMLEGDTFGGRSQIHKISKDNTLIPPPPPASTSETGDLPGKPKARPRGKNSDVCVPDLTIHTARNYFSISYMREHPAATNKEVGNAWAKVEKVDRKQYEDAAKTAKIAHKKSPPT</sequence>
<feature type="compositionally biased region" description="Basic and acidic residues" evidence="1">
    <location>
        <begin position="11"/>
        <end position="33"/>
    </location>
</feature>
<comment type="caution">
    <text evidence="2">The sequence shown here is derived from an EMBL/GenBank/DDBJ whole genome shotgun (WGS) entry which is preliminary data.</text>
</comment>
<accession>A0A4Q2D284</accession>